<feature type="non-terminal residue" evidence="2">
    <location>
        <position position="1"/>
    </location>
</feature>
<accession>A0A383BBQ1</accession>
<dbReference type="AlphaFoldDB" id="A0A383BBQ1"/>
<protein>
    <recommendedName>
        <fullName evidence="3">Tetratricopeptide repeat protein</fullName>
    </recommendedName>
</protein>
<proteinExistence type="predicted"/>
<feature type="region of interest" description="Disordered" evidence="1">
    <location>
        <begin position="1"/>
        <end position="52"/>
    </location>
</feature>
<name>A0A383BBQ1_9ZZZZ</name>
<dbReference type="SUPFAM" id="SSF48452">
    <property type="entry name" value="TPR-like"/>
    <property type="match status" value="1"/>
</dbReference>
<dbReference type="InterPro" id="IPR011990">
    <property type="entry name" value="TPR-like_helical_dom_sf"/>
</dbReference>
<evidence type="ECO:0000313" key="2">
    <source>
        <dbReference type="EMBL" id="SVE17402.1"/>
    </source>
</evidence>
<gene>
    <name evidence="2" type="ORF">METZ01_LOCUS470256</name>
</gene>
<reference evidence="2" key="1">
    <citation type="submission" date="2018-05" db="EMBL/GenBank/DDBJ databases">
        <authorList>
            <person name="Lanie J.A."/>
            <person name="Ng W.-L."/>
            <person name="Kazmierczak K.M."/>
            <person name="Andrzejewski T.M."/>
            <person name="Davidsen T.M."/>
            <person name="Wayne K.J."/>
            <person name="Tettelin H."/>
            <person name="Glass J.I."/>
            <person name="Rusch D."/>
            <person name="Podicherti R."/>
            <person name="Tsui H.-C.T."/>
            <person name="Winkler M.E."/>
        </authorList>
    </citation>
    <scope>NUCLEOTIDE SEQUENCE</scope>
</reference>
<feature type="compositionally biased region" description="Low complexity" evidence="1">
    <location>
        <begin position="1"/>
        <end position="18"/>
    </location>
</feature>
<feature type="compositionally biased region" description="Basic and acidic residues" evidence="1">
    <location>
        <begin position="40"/>
        <end position="52"/>
    </location>
</feature>
<organism evidence="2">
    <name type="scientific">marine metagenome</name>
    <dbReference type="NCBI Taxonomy" id="408172"/>
    <lineage>
        <taxon>unclassified sequences</taxon>
        <taxon>metagenomes</taxon>
        <taxon>ecological metagenomes</taxon>
    </lineage>
</organism>
<evidence type="ECO:0000256" key="1">
    <source>
        <dbReference type="SAM" id="MobiDB-lite"/>
    </source>
</evidence>
<evidence type="ECO:0008006" key="3">
    <source>
        <dbReference type="Google" id="ProtNLM"/>
    </source>
</evidence>
<dbReference type="Gene3D" id="1.25.40.10">
    <property type="entry name" value="Tetratricopeptide repeat domain"/>
    <property type="match status" value="1"/>
</dbReference>
<dbReference type="EMBL" id="UINC01199125">
    <property type="protein sequence ID" value="SVE17402.1"/>
    <property type="molecule type" value="Genomic_DNA"/>
</dbReference>
<sequence>RAAKAAPSARAPAAQPASKPEPKVQKPIPPPQKPSPVVKTEARRAGQAEMAEAKKRLKKARRFFGRGDYERAEVLLKEAITIFPFVPEANLLLGKIFLIRGAANRDLMMMDNARLMFEMARAMEPDNREISTLLELFRPRRLD</sequence>